<evidence type="ECO:0000256" key="2">
    <source>
        <dbReference type="SAM" id="SignalP"/>
    </source>
</evidence>
<reference evidence="3 4" key="1">
    <citation type="submission" date="2016-09" db="EMBL/GenBank/DDBJ databases">
        <authorList>
            <person name="Capua I."/>
            <person name="De Benedictis P."/>
            <person name="Joannis T."/>
            <person name="Lombin L.H."/>
            <person name="Cattoli G."/>
        </authorList>
    </citation>
    <scope>NUCLEOTIDE SEQUENCE [LARGE SCALE GENOMIC DNA]</scope>
    <source>
        <strain evidence="3 4">IMI 309357</strain>
    </source>
</reference>
<feature type="compositionally biased region" description="Polar residues" evidence="1">
    <location>
        <begin position="82"/>
        <end position="133"/>
    </location>
</feature>
<dbReference type="RefSeq" id="XP_022473037.1">
    <property type="nucleotide sequence ID" value="XM_022620503.1"/>
</dbReference>
<comment type="caution">
    <text evidence="3">The sequence shown here is derived from an EMBL/GenBank/DDBJ whole genome shotgun (WGS) entry which is preliminary data.</text>
</comment>
<dbReference type="Proteomes" id="UP000176998">
    <property type="component" value="Unassembled WGS sequence"/>
</dbReference>
<dbReference type="AlphaFoldDB" id="A0A1G4B3D4"/>
<feature type="signal peptide" evidence="2">
    <location>
        <begin position="1"/>
        <end position="29"/>
    </location>
</feature>
<keyword evidence="2" id="KW-0732">Signal</keyword>
<sequence>MRASSLTVDLASICALLALTAGVAATAHANDFEQQDKAESKAAALKVEHRARSPQGPNVFISSYDYGYTYPPLPPPTTYGDQPSSTETFPTTNNYGSASSTNVGSAAGDTSTSGVSGPASPSSTASNGATATPSDTVVTQYFDQSRNSKRVIRSGNFVERQPDNLFRDFICIGVSHALATFHFVQFIVPGTNCHRCSRFIFFEYILVDNISFRIFQPSSYADSTRGDSVAHALEFDRPSHFRDQLAELPTQLVLINVDFHRPLEARKFDHRSPFHHHSQLQWNRPHIDSLADPSSNCRLEQYTIKCSGDRQPD</sequence>
<dbReference type="GeneID" id="34562013"/>
<evidence type="ECO:0000313" key="4">
    <source>
        <dbReference type="Proteomes" id="UP000176998"/>
    </source>
</evidence>
<gene>
    <name evidence="3" type="ORF">CORC01_08873</name>
</gene>
<evidence type="ECO:0000313" key="3">
    <source>
        <dbReference type="EMBL" id="OHE95876.1"/>
    </source>
</evidence>
<feature type="region of interest" description="Disordered" evidence="1">
    <location>
        <begin position="72"/>
        <end position="133"/>
    </location>
</feature>
<organism evidence="3 4">
    <name type="scientific">Colletotrichum orchidophilum</name>
    <dbReference type="NCBI Taxonomy" id="1209926"/>
    <lineage>
        <taxon>Eukaryota</taxon>
        <taxon>Fungi</taxon>
        <taxon>Dikarya</taxon>
        <taxon>Ascomycota</taxon>
        <taxon>Pezizomycotina</taxon>
        <taxon>Sordariomycetes</taxon>
        <taxon>Hypocreomycetidae</taxon>
        <taxon>Glomerellales</taxon>
        <taxon>Glomerellaceae</taxon>
        <taxon>Colletotrichum</taxon>
    </lineage>
</organism>
<feature type="chain" id="PRO_5009602423" evidence="2">
    <location>
        <begin position="30"/>
        <end position="313"/>
    </location>
</feature>
<keyword evidence="4" id="KW-1185">Reference proteome</keyword>
<evidence type="ECO:0000256" key="1">
    <source>
        <dbReference type="SAM" id="MobiDB-lite"/>
    </source>
</evidence>
<name>A0A1G4B3D4_9PEZI</name>
<dbReference type="OrthoDB" id="10668299at2759"/>
<protein>
    <submittedName>
        <fullName evidence="3">Uncharacterized protein</fullName>
    </submittedName>
</protein>
<accession>A0A1G4B3D4</accession>
<dbReference type="EMBL" id="MJBS01000077">
    <property type="protein sequence ID" value="OHE95876.1"/>
    <property type="molecule type" value="Genomic_DNA"/>
</dbReference>
<proteinExistence type="predicted"/>